<feature type="domain" description="Transposase IS110-like N-terminal" evidence="1">
    <location>
        <begin position="7"/>
        <end position="140"/>
    </location>
</feature>
<organism evidence="2 3">
    <name type="scientific">Myroides odoratus</name>
    <name type="common">Flavobacterium odoratum</name>
    <dbReference type="NCBI Taxonomy" id="256"/>
    <lineage>
        <taxon>Bacteria</taxon>
        <taxon>Pseudomonadati</taxon>
        <taxon>Bacteroidota</taxon>
        <taxon>Flavobacteriia</taxon>
        <taxon>Flavobacteriales</taxon>
        <taxon>Flavobacteriaceae</taxon>
        <taxon>Myroides</taxon>
    </lineage>
</organism>
<protein>
    <recommendedName>
        <fullName evidence="1">Transposase IS110-like N-terminal domain-containing protein</fullName>
    </recommendedName>
</protein>
<sequence>MVFKIYVGIDVSKLTLDVFIREKQTHRKFKNDLNGFESLLEWLRKQAKTEFESLVICFEHTGLYSLPLAMFLEKNNISYSMLSALAIKRSLGITRGKNDYIDSKRIADFGYRFQDVISLTKLPASDIFKLQSLLTLRGRLSVILGRFVVSKTEAIRFMGKETIPELF</sequence>
<dbReference type="AlphaFoldDB" id="A0A378RK32"/>
<dbReference type="PANTHER" id="PTHR33055:SF3">
    <property type="entry name" value="PUTATIVE TRANSPOSASE FOR IS117-RELATED"/>
    <property type="match status" value="1"/>
</dbReference>
<dbReference type="GO" id="GO:0006313">
    <property type="term" value="P:DNA transposition"/>
    <property type="evidence" value="ECO:0007669"/>
    <property type="project" value="InterPro"/>
</dbReference>
<dbReference type="GO" id="GO:0004803">
    <property type="term" value="F:transposase activity"/>
    <property type="evidence" value="ECO:0007669"/>
    <property type="project" value="InterPro"/>
</dbReference>
<dbReference type="RefSeq" id="WP_201650482.1">
    <property type="nucleotide sequence ID" value="NZ_CP068107.1"/>
</dbReference>
<dbReference type="GO" id="GO:0003677">
    <property type="term" value="F:DNA binding"/>
    <property type="evidence" value="ECO:0007669"/>
    <property type="project" value="InterPro"/>
</dbReference>
<evidence type="ECO:0000259" key="1">
    <source>
        <dbReference type="Pfam" id="PF01548"/>
    </source>
</evidence>
<dbReference type="Proteomes" id="UP000255024">
    <property type="component" value="Unassembled WGS sequence"/>
</dbReference>
<dbReference type="InterPro" id="IPR002525">
    <property type="entry name" value="Transp_IS110-like_N"/>
</dbReference>
<name>A0A378RK32_MYROD</name>
<evidence type="ECO:0000313" key="2">
    <source>
        <dbReference type="EMBL" id="STZ26699.1"/>
    </source>
</evidence>
<dbReference type="Pfam" id="PF01548">
    <property type="entry name" value="DEDD_Tnp_IS110"/>
    <property type="match status" value="1"/>
</dbReference>
<dbReference type="InterPro" id="IPR047650">
    <property type="entry name" value="Transpos_IS110"/>
</dbReference>
<reference evidence="2 3" key="1">
    <citation type="submission" date="2018-06" db="EMBL/GenBank/DDBJ databases">
        <authorList>
            <consortium name="Pathogen Informatics"/>
            <person name="Doyle S."/>
        </authorList>
    </citation>
    <scope>NUCLEOTIDE SEQUENCE [LARGE SCALE GENOMIC DNA]</scope>
    <source>
        <strain evidence="2 3">NCTC11179</strain>
    </source>
</reference>
<keyword evidence="3" id="KW-1185">Reference proteome</keyword>
<dbReference type="PANTHER" id="PTHR33055">
    <property type="entry name" value="TRANSPOSASE FOR INSERTION SEQUENCE ELEMENT IS1111A"/>
    <property type="match status" value="1"/>
</dbReference>
<evidence type="ECO:0000313" key="3">
    <source>
        <dbReference type="Proteomes" id="UP000255024"/>
    </source>
</evidence>
<dbReference type="EMBL" id="UGQL01000001">
    <property type="protein sequence ID" value="STZ26699.1"/>
    <property type="molecule type" value="Genomic_DNA"/>
</dbReference>
<gene>
    <name evidence="2" type="ORF">NCTC11179_00221</name>
</gene>
<accession>A0A378RK32</accession>
<proteinExistence type="predicted"/>